<evidence type="ECO:0000313" key="1">
    <source>
        <dbReference type="EMBL" id="HAC30687.1"/>
    </source>
</evidence>
<name>A0A3B8WKN6_MARNT</name>
<evidence type="ECO:0000313" key="2">
    <source>
        <dbReference type="Proteomes" id="UP000261325"/>
    </source>
</evidence>
<proteinExistence type="predicted"/>
<dbReference type="AlphaFoldDB" id="A0A3B8WKN6"/>
<reference evidence="1 2" key="1">
    <citation type="journal article" date="2018" name="Nat. Biotechnol.">
        <title>A standardized bacterial taxonomy based on genome phylogeny substantially revises the tree of life.</title>
        <authorList>
            <person name="Parks D.H."/>
            <person name="Chuvochina M."/>
            <person name="Waite D.W."/>
            <person name="Rinke C."/>
            <person name="Skarshewski A."/>
            <person name="Chaumeil P.A."/>
            <person name="Hugenholtz P."/>
        </authorList>
    </citation>
    <scope>NUCLEOTIDE SEQUENCE [LARGE SCALE GENOMIC DNA]</scope>
    <source>
        <strain evidence="1">UBA9049</strain>
    </source>
</reference>
<dbReference type="EMBL" id="DLYI01000313">
    <property type="protein sequence ID" value="HAC30687.1"/>
    <property type="molecule type" value="Genomic_DNA"/>
</dbReference>
<accession>A0A3B8WKN6</accession>
<gene>
    <name evidence="1" type="ORF">DCF82_23215</name>
</gene>
<dbReference type="Proteomes" id="UP000261325">
    <property type="component" value="Unassembled WGS sequence"/>
</dbReference>
<organism evidence="1 2">
    <name type="scientific">Marinobacter nauticus</name>
    <name type="common">Marinobacter hydrocarbonoclasticus</name>
    <name type="synonym">Marinobacter aquaeolei</name>
    <dbReference type="NCBI Taxonomy" id="2743"/>
    <lineage>
        <taxon>Bacteria</taxon>
        <taxon>Pseudomonadati</taxon>
        <taxon>Pseudomonadota</taxon>
        <taxon>Gammaproteobacteria</taxon>
        <taxon>Pseudomonadales</taxon>
        <taxon>Marinobacteraceae</taxon>
        <taxon>Marinobacter</taxon>
    </lineage>
</organism>
<sequence length="69" mass="7665">MTNQCDGCQRGLPIETSQFGSKLHRDQGGAFACTSGRYHLELEPKTRDTWHQPEKRVTQSAPFVCGGGR</sequence>
<protein>
    <submittedName>
        <fullName evidence="1">Uncharacterized protein</fullName>
    </submittedName>
</protein>
<comment type="caution">
    <text evidence="1">The sequence shown here is derived from an EMBL/GenBank/DDBJ whole genome shotgun (WGS) entry which is preliminary data.</text>
</comment>